<comment type="catalytic activity">
    <reaction evidence="1">
        <text>ATP + protein L-histidine = ADP + protein N-phospho-L-histidine.</text>
        <dbReference type="EC" id="2.7.13.3"/>
    </reaction>
</comment>
<dbReference type="PANTHER" id="PTHR43711:SF1">
    <property type="entry name" value="HISTIDINE KINASE 1"/>
    <property type="match status" value="1"/>
</dbReference>
<dbReference type="SUPFAM" id="SSF55874">
    <property type="entry name" value="ATPase domain of HSP90 chaperone/DNA topoisomerase II/histidine kinase"/>
    <property type="match status" value="1"/>
</dbReference>
<evidence type="ECO:0000313" key="9">
    <source>
        <dbReference type="Proteomes" id="UP000466848"/>
    </source>
</evidence>
<keyword evidence="6" id="KW-0902">Two-component regulatory system</keyword>
<dbReference type="GO" id="GO:0000155">
    <property type="term" value="F:phosphorelay sensor kinase activity"/>
    <property type="evidence" value="ECO:0007669"/>
    <property type="project" value="InterPro"/>
</dbReference>
<dbReference type="PANTHER" id="PTHR43711">
    <property type="entry name" value="TWO-COMPONENT HISTIDINE KINASE"/>
    <property type="match status" value="1"/>
</dbReference>
<evidence type="ECO:0000256" key="6">
    <source>
        <dbReference type="ARBA" id="ARBA00023012"/>
    </source>
</evidence>
<evidence type="ECO:0000259" key="7">
    <source>
        <dbReference type="PROSITE" id="PS50109"/>
    </source>
</evidence>
<dbReference type="SMART" id="SM00388">
    <property type="entry name" value="HisKA"/>
    <property type="match status" value="1"/>
</dbReference>
<dbReference type="AlphaFoldDB" id="A0A858BYA5"/>
<dbReference type="InterPro" id="IPR003594">
    <property type="entry name" value="HATPase_dom"/>
</dbReference>
<evidence type="ECO:0000256" key="5">
    <source>
        <dbReference type="ARBA" id="ARBA00022777"/>
    </source>
</evidence>
<evidence type="ECO:0000256" key="2">
    <source>
        <dbReference type="ARBA" id="ARBA00012438"/>
    </source>
</evidence>
<dbReference type="CDD" id="cd00075">
    <property type="entry name" value="HATPase"/>
    <property type="match status" value="1"/>
</dbReference>
<dbReference type="Gene3D" id="1.10.287.130">
    <property type="match status" value="1"/>
</dbReference>
<dbReference type="Gene3D" id="3.30.565.10">
    <property type="entry name" value="Histidine kinase-like ATPase, C-terminal domain"/>
    <property type="match status" value="1"/>
</dbReference>
<dbReference type="PROSITE" id="PS50109">
    <property type="entry name" value="HIS_KIN"/>
    <property type="match status" value="1"/>
</dbReference>
<gene>
    <name evidence="8" type="ORF">Ami103574_06815</name>
</gene>
<dbReference type="EMBL" id="CP048649">
    <property type="protein sequence ID" value="QIB69056.1"/>
    <property type="molecule type" value="Genomic_DNA"/>
</dbReference>
<organism evidence="8 9">
    <name type="scientific">Aminipila butyrica</name>
    <dbReference type="NCBI Taxonomy" id="433296"/>
    <lineage>
        <taxon>Bacteria</taxon>
        <taxon>Bacillati</taxon>
        <taxon>Bacillota</taxon>
        <taxon>Clostridia</taxon>
        <taxon>Peptostreptococcales</taxon>
        <taxon>Anaerovoracaceae</taxon>
        <taxon>Aminipila</taxon>
    </lineage>
</organism>
<keyword evidence="3" id="KW-0597">Phosphoprotein</keyword>
<dbReference type="KEGG" id="abut:Ami103574_06815"/>
<dbReference type="EC" id="2.7.13.3" evidence="2"/>
<dbReference type="SUPFAM" id="SSF47384">
    <property type="entry name" value="Homodimeric domain of signal transducing histidine kinase"/>
    <property type="match status" value="1"/>
</dbReference>
<sequence length="305" mass="33483">MNEWRLLWLAVSLAAILLCMAIVQIEHRKSKKIMKNLNQMLDDALDGSFTEHRFDESLLSSVECRLNRYLTASTVSTRNLATEKEKIKELLADISHQTKTPIANILLYAQLLEEQELPEESRDCVAALGGQAEKLSFLVTSLMKLSRLETGIFSLRPVPNEIAPMLEALAGQFAPKAAEKNITLRTNPTEAGAVFDYKWTAEALCNLVDNAIKYTPAGGSIQISVKEYDLFCCIDVADNGIGISEGEQAKVFSRFYRSPSVGEQDGVGIGLYLTRQILAGQGGYIKVTSALAGGSVFSVFLPRQG</sequence>
<evidence type="ECO:0000256" key="3">
    <source>
        <dbReference type="ARBA" id="ARBA00022553"/>
    </source>
</evidence>
<keyword evidence="5 8" id="KW-0418">Kinase</keyword>
<dbReference type="InterPro" id="IPR036890">
    <property type="entry name" value="HATPase_C_sf"/>
</dbReference>
<reference evidence="8 9" key="1">
    <citation type="submission" date="2020-02" db="EMBL/GenBank/DDBJ databases">
        <authorList>
            <person name="Kim Y.B."/>
            <person name="Roh S.W."/>
        </authorList>
    </citation>
    <scope>NUCLEOTIDE SEQUENCE [LARGE SCALE GENOMIC DNA]</scope>
    <source>
        <strain evidence="8 9">DSM 103574</strain>
    </source>
</reference>
<dbReference type="RefSeq" id="WP_163065967.1">
    <property type="nucleotide sequence ID" value="NZ_CP048649.1"/>
</dbReference>
<keyword evidence="9" id="KW-1185">Reference proteome</keyword>
<dbReference type="Pfam" id="PF00512">
    <property type="entry name" value="HisKA"/>
    <property type="match status" value="1"/>
</dbReference>
<dbReference type="Proteomes" id="UP000466848">
    <property type="component" value="Chromosome"/>
</dbReference>
<protein>
    <recommendedName>
        <fullName evidence="2">histidine kinase</fullName>
        <ecNumber evidence="2">2.7.13.3</ecNumber>
    </recommendedName>
</protein>
<evidence type="ECO:0000313" key="8">
    <source>
        <dbReference type="EMBL" id="QIB69056.1"/>
    </source>
</evidence>
<dbReference type="InterPro" id="IPR004358">
    <property type="entry name" value="Sig_transdc_His_kin-like_C"/>
</dbReference>
<dbReference type="CDD" id="cd00082">
    <property type="entry name" value="HisKA"/>
    <property type="match status" value="1"/>
</dbReference>
<evidence type="ECO:0000256" key="1">
    <source>
        <dbReference type="ARBA" id="ARBA00000085"/>
    </source>
</evidence>
<dbReference type="Pfam" id="PF02518">
    <property type="entry name" value="HATPase_c"/>
    <property type="match status" value="1"/>
</dbReference>
<dbReference type="PRINTS" id="PR00344">
    <property type="entry name" value="BCTRLSENSOR"/>
</dbReference>
<dbReference type="InterPro" id="IPR003661">
    <property type="entry name" value="HisK_dim/P_dom"/>
</dbReference>
<dbReference type="InterPro" id="IPR036097">
    <property type="entry name" value="HisK_dim/P_sf"/>
</dbReference>
<proteinExistence type="predicted"/>
<evidence type="ECO:0000256" key="4">
    <source>
        <dbReference type="ARBA" id="ARBA00022679"/>
    </source>
</evidence>
<name>A0A858BYA5_9FIRM</name>
<keyword evidence="4" id="KW-0808">Transferase</keyword>
<feature type="domain" description="Histidine kinase" evidence="7">
    <location>
        <begin position="93"/>
        <end position="305"/>
    </location>
</feature>
<accession>A0A858BYA5</accession>
<dbReference type="InterPro" id="IPR050736">
    <property type="entry name" value="Sensor_HK_Regulatory"/>
</dbReference>
<dbReference type="InterPro" id="IPR005467">
    <property type="entry name" value="His_kinase_dom"/>
</dbReference>
<dbReference type="SMART" id="SM00387">
    <property type="entry name" value="HATPase_c"/>
    <property type="match status" value="1"/>
</dbReference>